<sequence>MGKHRRPRTVHYSRSSLPIRRMDVSDEQKRMVYVLEESAERLRYLCTIVQFVTLIAHSLGSATAHTDVASRVAQQSFSGEQRLFLGRGMLSSRIVFSISFLRLSFSIFVDARCSFGMAVGIINILQCMFLVTEEEKFQWHSEYNVLSRRVP</sequence>
<evidence type="ECO:0000313" key="2">
    <source>
        <dbReference type="Proteomes" id="UP000287651"/>
    </source>
</evidence>
<accession>A0A426Y207</accession>
<proteinExistence type="predicted"/>
<gene>
    <name evidence="1" type="ORF">B296_00048369</name>
</gene>
<dbReference type="AlphaFoldDB" id="A0A426Y207"/>
<dbReference type="Proteomes" id="UP000287651">
    <property type="component" value="Unassembled WGS sequence"/>
</dbReference>
<evidence type="ECO:0000313" key="1">
    <source>
        <dbReference type="EMBL" id="RRT45762.1"/>
    </source>
</evidence>
<reference evidence="1 2" key="1">
    <citation type="journal article" date="2014" name="Agronomy (Basel)">
        <title>A Draft Genome Sequence for Ensete ventricosum, the Drought-Tolerant Tree Against Hunger.</title>
        <authorList>
            <person name="Harrison J."/>
            <person name="Moore K.A."/>
            <person name="Paszkiewicz K."/>
            <person name="Jones T."/>
            <person name="Grant M."/>
            <person name="Ambacheew D."/>
            <person name="Muzemil S."/>
            <person name="Studholme D.J."/>
        </authorList>
    </citation>
    <scope>NUCLEOTIDE SEQUENCE [LARGE SCALE GENOMIC DNA]</scope>
</reference>
<comment type="caution">
    <text evidence="1">The sequence shown here is derived from an EMBL/GenBank/DDBJ whole genome shotgun (WGS) entry which is preliminary data.</text>
</comment>
<name>A0A426Y207_ENSVE</name>
<dbReference type="EMBL" id="AMZH03015614">
    <property type="protein sequence ID" value="RRT45762.1"/>
    <property type="molecule type" value="Genomic_DNA"/>
</dbReference>
<protein>
    <submittedName>
        <fullName evidence="1">Uncharacterized protein</fullName>
    </submittedName>
</protein>
<organism evidence="1 2">
    <name type="scientific">Ensete ventricosum</name>
    <name type="common">Abyssinian banana</name>
    <name type="synonym">Musa ensete</name>
    <dbReference type="NCBI Taxonomy" id="4639"/>
    <lineage>
        <taxon>Eukaryota</taxon>
        <taxon>Viridiplantae</taxon>
        <taxon>Streptophyta</taxon>
        <taxon>Embryophyta</taxon>
        <taxon>Tracheophyta</taxon>
        <taxon>Spermatophyta</taxon>
        <taxon>Magnoliopsida</taxon>
        <taxon>Liliopsida</taxon>
        <taxon>Zingiberales</taxon>
        <taxon>Musaceae</taxon>
        <taxon>Ensete</taxon>
    </lineage>
</organism>